<dbReference type="InterPro" id="IPR036388">
    <property type="entry name" value="WH-like_DNA-bd_sf"/>
</dbReference>
<keyword evidence="4" id="KW-1185">Reference proteome</keyword>
<reference evidence="3 4" key="1">
    <citation type="submission" date="2016-12" db="EMBL/GenBank/DDBJ databases">
        <authorList>
            <person name="Song W.-J."/>
            <person name="Kurnit D.M."/>
        </authorList>
    </citation>
    <scope>NUCLEOTIDE SEQUENCE [LARGE SCALE GENOMIC DNA]</scope>
    <source>
        <strain evidence="3 4">IMCC3135</strain>
    </source>
</reference>
<keyword evidence="2" id="KW-0804">Transcription</keyword>
<evidence type="ECO:0000313" key="4">
    <source>
        <dbReference type="Proteomes" id="UP000250079"/>
    </source>
</evidence>
<sequence length="384" mass="42400">MSVRTLSQRRTAIDTQWDCFLTGSGRTEKDSVNKDIMASWQRSAQYIQPHTNLAPIADEYSLKHTWQGSDLCQATLAEQANMNQLVNEGEMVAAIADTSGRLLWTAASKHMRPRAESVNFTEGGIWDESSVGTNAVGLSLALSRPVTVFSSEHFLPSIREWVCYAAPIIHPQTLECVGVLDMSTTWQHYTPMGQAAVAGIAQSISAHLPCAAPRAEIEIHALGQPRVIYQGEPIPMPLRQLEILCLLALNPEGLTLNQLHASLYGDAKVSMSTLKAELSHLRSRLGGHIGSRPYRLTVPFWADFLQIWKAHEASLTTEFMDLYRGPLLINSDSPELEEWRSCIDALAYKTLDKAVDTVMLVNRMGAGRIAGELVRNRLGGDLSH</sequence>
<dbReference type="OrthoDB" id="3928741at2"/>
<organism evidence="3 4">
    <name type="scientific">Granulosicoccus antarcticus IMCC3135</name>
    <dbReference type="NCBI Taxonomy" id="1192854"/>
    <lineage>
        <taxon>Bacteria</taxon>
        <taxon>Pseudomonadati</taxon>
        <taxon>Pseudomonadota</taxon>
        <taxon>Gammaproteobacteria</taxon>
        <taxon>Chromatiales</taxon>
        <taxon>Granulosicoccaceae</taxon>
        <taxon>Granulosicoccus</taxon>
    </lineage>
</organism>
<evidence type="ECO:0000313" key="3">
    <source>
        <dbReference type="EMBL" id="ASJ72678.1"/>
    </source>
</evidence>
<dbReference type="Proteomes" id="UP000250079">
    <property type="component" value="Chromosome"/>
</dbReference>
<proteinExistence type="predicted"/>
<dbReference type="RefSeq" id="WP_088917971.1">
    <property type="nucleotide sequence ID" value="NZ_CP018632.1"/>
</dbReference>
<dbReference type="SUPFAM" id="SSF46894">
    <property type="entry name" value="C-terminal effector domain of the bipartite response regulators"/>
    <property type="match status" value="1"/>
</dbReference>
<dbReference type="GO" id="GO:0006355">
    <property type="term" value="P:regulation of DNA-templated transcription"/>
    <property type="evidence" value="ECO:0007669"/>
    <property type="project" value="InterPro"/>
</dbReference>
<dbReference type="AlphaFoldDB" id="A0A2Z2NSF9"/>
<dbReference type="Gene3D" id="3.30.450.40">
    <property type="match status" value="1"/>
</dbReference>
<keyword evidence="1" id="KW-0805">Transcription regulation</keyword>
<dbReference type="KEGG" id="gai:IMCC3135_12950"/>
<dbReference type="InterPro" id="IPR016032">
    <property type="entry name" value="Sig_transdc_resp-reg_C-effctor"/>
</dbReference>
<accession>A0A2Z2NSF9</accession>
<dbReference type="InterPro" id="IPR029016">
    <property type="entry name" value="GAF-like_dom_sf"/>
</dbReference>
<dbReference type="Gene3D" id="1.10.10.10">
    <property type="entry name" value="Winged helix-like DNA-binding domain superfamily/Winged helix DNA-binding domain"/>
    <property type="match status" value="1"/>
</dbReference>
<name>A0A2Z2NSF9_9GAMM</name>
<protein>
    <submittedName>
        <fullName evidence="3">Acetoin dehydrogenase operon transcriptional activator AcoR</fullName>
    </submittedName>
</protein>
<gene>
    <name evidence="3" type="primary">acoR_1</name>
    <name evidence="3" type="ORF">IMCC3135_12950</name>
</gene>
<dbReference type="EMBL" id="CP018632">
    <property type="protein sequence ID" value="ASJ72678.1"/>
    <property type="molecule type" value="Genomic_DNA"/>
</dbReference>
<evidence type="ECO:0000256" key="1">
    <source>
        <dbReference type="ARBA" id="ARBA00023015"/>
    </source>
</evidence>
<evidence type="ECO:0000256" key="2">
    <source>
        <dbReference type="ARBA" id="ARBA00023163"/>
    </source>
</evidence>
<dbReference type="GO" id="GO:0003677">
    <property type="term" value="F:DNA binding"/>
    <property type="evidence" value="ECO:0007669"/>
    <property type="project" value="InterPro"/>
</dbReference>